<dbReference type="EMBL" id="LAZR01069249">
    <property type="protein sequence ID" value="KKK48093.1"/>
    <property type="molecule type" value="Genomic_DNA"/>
</dbReference>
<gene>
    <name evidence="2" type="ORF">LCGC14_3148580</name>
</gene>
<keyword evidence="1" id="KW-0175">Coiled coil</keyword>
<protein>
    <submittedName>
        <fullName evidence="2">Uncharacterized protein</fullName>
    </submittedName>
</protein>
<reference evidence="2" key="1">
    <citation type="journal article" date="2015" name="Nature">
        <title>Complex archaea that bridge the gap between prokaryotes and eukaryotes.</title>
        <authorList>
            <person name="Spang A."/>
            <person name="Saw J.H."/>
            <person name="Jorgensen S.L."/>
            <person name="Zaremba-Niedzwiedzka K."/>
            <person name="Martijn J."/>
            <person name="Lind A.E."/>
            <person name="van Eijk R."/>
            <person name="Schleper C."/>
            <person name="Guy L."/>
            <person name="Ettema T.J."/>
        </authorList>
    </citation>
    <scope>NUCLEOTIDE SEQUENCE</scope>
</reference>
<dbReference type="AlphaFoldDB" id="A0A0F8VUR4"/>
<organism evidence="2">
    <name type="scientific">marine sediment metagenome</name>
    <dbReference type="NCBI Taxonomy" id="412755"/>
    <lineage>
        <taxon>unclassified sequences</taxon>
        <taxon>metagenomes</taxon>
        <taxon>ecological metagenomes</taxon>
    </lineage>
</organism>
<evidence type="ECO:0000313" key="2">
    <source>
        <dbReference type="EMBL" id="KKK48093.1"/>
    </source>
</evidence>
<accession>A0A0F8VUR4</accession>
<proteinExistence type="predicted"/>
<comment type="caution">
    <text evidence="2">The sequence shown here is derived from an EMBL/GenBank/DDBJ whole genome shotgun (WGS) entry which is preliminary data.</text>
</comment>
<name>A0A0F8VUR4_9ZZZZ</name>
<evidence type="ECO:0000256" key="1">
    <source>
        <dbReference type="SAM" id="Coils"/>
    </source>
</evidence>
<feature type="coiled-coil region" evidence="1">
    <location>
        <begin position="77"/>
        <end position="104"/>
    </location>
</feature>
<sequence>MVSKYLQDMLENKLFDEVYLKELKDSISKVAKGQLTPKSVRKLIIDHKTYSFQKILGLFPFYHKRIKEKCSLEQFIGESMEENVNNDSKLKKELEEKNKFLEEIGVRVNNIYKKLELES</sequence>